<dbReference type="Pfam" id="PF02770">
    <property type="entry name" value="Acyl-CoA_dh_M"/>
    <property type="match status" value="1"/>
</dbReference>
<dbReference type="PANTHER" id="PTHR42803">
    <property type="entry name" value="ACYL-COA DEHYDROGENASE"/>
    <property type="match status" value="1"/>
</dbReference>
<proteinExistence type="inferred from homology"/>
<organism evidence="11 12">
    <name type="scientific">Zhongshania borealis</name>
    <dbReference type="NCBI Taxonomy" id="889488"/>
    <lineage>
        <taxon>Bacteria</taxon>
        <taxon>Pseudomonadati</taxon>
        <taxon>Pseudomonadota</taxon>
        <taxon>Gammaproteobacteria</taxon>
        <taxon>Cellvibrionales</taxon>
        <taxon>Spongiibacteraceae</taxon>
        <taxon>Zhongshania</taxon>
    </lineage>
</organism>
<evidence type="ECO:0000259" key="7">
    <source>
        <dbReference type="Pfam" id="PF00441"/>
    </source>
</evidence>
<comment type="cofactor">
    <cofactor evidence="1 6">
        <name>FAD</name>
        <dbReference type="ChEBI" id="CHEBI:57692"/>
    </cofactor>
</comment>
<gene>
    <name evidence="11" type="ORF">GCM10022414_19200</name>
</gene>
<evidence type="ECO:0000256" key="3">
    <source>
        <dbReference type="ARBA" id="ARBA00022630"/>
    </source>
</evidence>
<feature type="domain" description="Acetyl-CoA dehydrogenase-like C-terminal" evidence="10">
    <location>
        <begin position="468"/>
        <end position="576"/>
    </location>
</feature>
<dbReference type="InterPro" id="IPR036250">
    <property type="entry name" value="AcylCo_DH-like_C"/>
</dbReference>
<keyword evidence="12" id="KW-1185">Reference proteome</keyword>
<comment type="caution">
    <text evidence="11">The sequence shown here is derived from an EMBL/GenBank/DDBJ whole genome shotgun (WGS) entry which is preliminary data.</text>
</comment>
<name>A0ABP7WSG1_9GAMM</name>
<evidence type="ECO:0000259" key="10">
    <source>
        <dbReference type="Pfam" id="PF12806"/>
    </source>
</evidence>
<dbReference type="Gene3D" id="1.20.140.10">
    <property type="entry name" value="Butyryl-CoA Dehydrogenase, subunit A, domain 3"/>
    <property type="match status" value="1"/>
</dbReference>
<dbReference type="PANTHER" id="PTHR42803:SF1">
    <property type="entry name" value="BROAD-SPECIFICITY LINEAR ACYL-COA DEHYDROGENASE FADE5"/>
    <property type="match status" value="1"/>
</dbReference>
<comment type="similarity">
    <text evidence="2 6">Belongs to the acyl-CoA dehydrogenase family.</text>
</comment>
<dbReference type="InterPro" id="IPR006091">
    <property type="entry name" value="Acyl-CoA_Oxase/DH_mid-dom"/>
</dbReference>
<dbReference type="Proteomes" id="UP001500392">
    <property type="component" value="Unassembled WGS sequence"/>
</dbReference>
<sequence>MIYYKARTDDIVHTIRSLIRSCQLDSLPIYKGVDESLIKEVVGGAAAYAEKVLAPFNKDADREGCRIENGEVVVPKVFSDLYKGYTEAGWPAVSCDPLYGGHGLPNLLACAVNESFMAASLSFSLVTLLSQGAISALTKHGDSKLKALYLPKLVSGQWTGTMNLTEAQSGSDLSTVRTAAVKSGKDYLIKGQKIFISWGDHNVADNIIHLVLARVSGAAEGNSGLSLFIVPKYLLNEAGEIGERNDVAPVSVEDKLGIHGSPTCVLDFGGNGGAVGFLVGEEGRGLAYMFTMMNHARIGVALQGAGVSECAYQLALSYAKERFQGGTEIVNYPDVRRMLMQMRALAEAARLLCYYAYAQHDISEAAIGTHSEMRLALITPMIKAWSTEIANEVTSIGIQVHGGAGFIEEFGAAQLYRDARILAIYEGTNGIQALDFTKRKVIRDSGSEMKRMIHMIRADAYKFQRCESDISDMGMNLMEAVMALQAATDWILANKDDNDFIESVAFDFVMLAGYVCAGSLLCDKAMLSSTMPADGDDVDYLSASISVAGFYINKILPRVHAHWIAIRSGADDVMALSVEQF</sequence>
<dbReference type="InterPro" id="IPR052166">
    <property type="entry name" value="Diverse_Acyl-CoA_DH"/>
</dbReference>
<dbReference type="SUPFAM" id="SSF56645">
    <property type="entry name" value="Acyl-CoA dehydrogenase NM domain-like"/>
    <property type="match status" value="1"/>
</dbReference>
<evidence type="ECO:0000313" key="11">
    <source>
        <dbReference type="EMBL" id="GAA4095230.1"/>
    </source>
</evidence>
<feature type="domain" description="Acyl-CoA dehydrogenase/oxidase C-terminal" evidence="7">
    <location>
        <begin position="283"/>
        <end position="438"/>
    </location>
</feature>
<evidence type="ECO:0000259" key="8">
    <source>
        <dbReference type="Pfam" id="PF02770"/>
    </source>
</evidence>
<evidence type="ECO:0000259" key="9">
    <source>
        <dbReference type="Pfam" id="PF02771"/>
    </source>
</evidence>
<protein>
    <submittedName>
        <fullName evidence="11">Acyl-CoA dehydrogenase</fullName>
    </submittedName>
</protein>
<dbReference type="Pfam" id="PF00441">
    <property type="entry name" value="Acyl-CoA_dh_1"/>
    <property type="match status" value="1"/>
</dbReference>
<evidence type="ECO:0000256" key="2">
    <source>
        <dbReference type="ARBA" id="ARBA00009347"/>
    </source>
</evidence>
<evidence type="ECO:0000256" key="6">
    <source>
        <dbReference type="RuleBase" id="RU362125"/>
    </source>
</evidence>
<dbReference type="InterPro" id="IPR037069">
    <property type="entry name" value="AcylCoA_DH/ox_N_sf"/>
</dbReference>
<keyword evidence="4 6" id="KW-0274">FAD</keyword>
<dbReference type="InterPro" id="IPR009075">
    <property type="entry name" value="AcylCo_DH/oxidase_C"/>
</dbReference>
<reference evidence="12" key="1">
    <citation type="journal article" date="2019" name="Int. J. Syst. Evol. Microbiol.">
        <title>The Global Catalogue of Microorganisms (GCM) 10K type strain sequencing project: providing services to taxonomists for standard genome sequencing and annotation.</title>
        <authorList>
            <consortium name="The Broad Institute Genomics Platform"/>
            <consortium name="The Broad Institute Genome Sequencing Center for Infectious Disease"/>
            <person name="Wu L."/>
            <person name="Ma J."/>
        </authorList>
    </citation>
    <scope>NUCLEOTIDE SEQUENCE [LARGE SCALE GENOMIC DNA]</scope>
    <source>
        <strain evidence="12">JCM 17304</strain>
    </source>
</reference>
<keyword evidence="5 6" id="KW-0560">Oxidoreductase</keyword>
<dbReference type="InterPro" id="IPR013786">
    <property type="entry name" value="AcylCoA_DH/ox_N"/>
</dbReference>
<dbReference type="RefSeq" id="WP_344935166.1">
    <property type="nucleotide sequence ID" value="NZ_BAABDM010000003.1"/>
</dbReference>
<evidence type="ECO:0000256" key="4">
    <source>
        <dbReference type="ARBA" id="ARBA00022827"/>
    </source>
</evidence>
<feature type="domain" description="Acyl-CoA dehydrogenase/oxidase N-terminal" evidence="9">
    <location>
        <begin position="44"/>
        <end position="157"/>
    </location>
</feature>
<dbReference type="InterPro" id="IPR025878">
    <property type="entry name" value="Acyl-CoA_dh-like_C_dom"/>
</dbReference>
<dbReference type="Pfam" id="PF02771">
    <property type="entry name" value="Acyl-CoA_dh_N"/>
    <property type="match status" value="1"/>
</dbReference>
<evidence type="ECO:0000256" key="5">
    <source>
        <dbReference type="ARBA" id="ARBA00023002"/>
    </source>
</evidence>
<dbReference type="InterPro" id="IPR009100">
    <property type="entry name" value="AcylCoA_DH/oxidase_NM_dom_sf"/>
</dbReference>
<feature type="domain" description="Acyl-CoA oxidase/dehydrogenase middle" evidence="8">
    <location>
        <begin position="162"/>
        <end position="268"/>
    </location>
</feature>
<dbReference type="Gene3D" id="1.10.540.10">
    <property type="entry name" value="Acyl-CoA dehydrogenase/oxidase, N-terminal domain"/>
    <property type="match status" value="1"/>
</dbReference>
<evidence type="ECO:0000256" key="1">
    <source>
        <dbReference type="ARBA" id="ARBA00001974"/>
    </source>
</evidence>
<evidence type="ECO:0000313" key="12">
    <source>
        <dbReference type="Proteomes" id="UP001500392"/>
    </source>
</evidence>
<dbReference type="EMBL" id="BAABDM010000003">
    <property type="protein sequence ID" value="GAA4095230.1"/>
    <property type="molecule type" value="Genomic_DNA"/>
</dbReference>
<accession>A0ABP7WSG1</accession>
<dbReference type="Gene3D" id="2.40.110.10">
    <property type="entry name" value="Butyryl-CoA Dehydrogenase, subunit A, domain 2"/>
    <property type="match status" value="1"/>
</dbReference>
<dbReference type="SUPFAM" id="SSF47203">
    <property type="entry name" value="Acyl-CoA dehydrogenase C-terminal domain-like"/>
    <property type="match status" value="1"/>
</dbReference>
<dbReference type="Pfam" id="PF12806">
    <property type="entry name" value="Acyl-CoA_dh_C"/>
    <property type="match status" value="1"/>
</dbReference>
<dbReference type="InterPro" id="IPR046373">
    <property type="entry name" value="Acyl-CoA_Oxase/DH_mid-dom_sf"/>
</dbReference>
<keyword evidence="3 6" id="KW-0285">Flavoprotein</keyword>